<dbReference type="OrthoDB" id="1450704at2"/>
<dbReference type="Gene3D" id="3.40.630.30">
    <property type="match status" value="1"/>
</dbReference>
<protein>
    <recommendedName>
        <fullName evidence="1">N-acetyltransferase domain-containing protein</fullName>
    </recommendedName>
</protein>
<dbReference type="Proteomes" id="UP000215214">
    <property type="component" value="Chromosome TJEJU"/>
</dbReference>
<dbReference type="PROSITE" id="PS51186">
    <property type="entry name" value="GNAT"/>
    <property type="match status" value="1"/>
</dbReference>
<dbReference type="InterPro" id="IPR016181">
    <property type="entry name" value="Acyl_CoA_acyltransferase"/>
</dbReference>
<organism evidence="3 4">
    <name type="scientific">Tenacibaculum jejuense</name>
    <dbReference type="NCBI Taxonomy" id="584609"/>
    <lineage>
        <taxon>Bacteria</taxon>
        <taxon>Pseudomonadati</taxon>
        <taxon>Bacteroidota</taxon>
        <taxon>Flavobacteriia</taxon>
        <taxon>Flavobacteriales</taxon>
        <taxon>Flavobacteriaceae</taxon>
        <taxon>Tenacibaculum</taxon>
    </lineage>
</organism>
<feature type="domain" description="N-acetyltransferase" evidence="1">
    <location>
        <begin position="2"/>
        <end position="167"/>
    </location>
</feature>
<sequence>MITLKTLSKKDIFPFYDWINDDDVIKYSLSLFRKINTEKEIENWYSELLKNEKDITLGIFLESTNELIGYAGICDISETNKSGEYYIFIGEKKLWGKGIGTKVTEQILKIGFVDKKLNRIMLTVSEPNIGGLKAYEKSGFKIEGRLREASFRDNGFHDKLIMSILKSEWKERKTTANKT</sequence>
<evidence type="ECO:0000313" key="4">
    <source>
        <dbReference type="Proteomes" id="UP000215214"/>
    </source>
</evidence>
<keyword evidence="4" id="KW-1185">Reference proteome</keyword>
<accession>A0A238U819</accession>
<dbReference type="KEGG" id="tje:TJEJU_0400"/>
<name>A0A238U819_9FLAO</name>
<evidence type="ECO:0000313" key="2">
    <source>
        <dbReference type="EMBL" id="SNR14198.1"/>
    </source>
</evidence>
<dbReference type="SUPFAM" id="SSF55729">
    <property type="entry name" value="Acyl-CoA N-acyltransferases (Nat)"/>
    <property type="match status" value="1"/>
</dbReference>
<dbReference type="AlphaFoldDB" id="A0A238U819"/>
<proteinExistence type="predicted"/>
<evidence type="ECO:0000313" key="3">
    <source>
        <dbReference type="EMBL" id="SNR14748.1"/>
    </source>
</evidence>
<dbReference type="InterPro" id="IPR000182">
    <property type="entry name" value="GNAT_dom"/>
</dbReference>
<dbReference type="KEGG" id="tje:TJEJU_0987"/>
<dbReference type="EMBL" id="LT899436">
    <property type="protein sequence ID" value="SNR14198.1"/>
    <property type="molecule type" value="Genomic_DNA"/>
</dbReference>
<evidence type="ECO:0000259" key="1">
    <source>
        <dbReference type="PROSITE" id="PS51186"/>
    </source>
</evidence>
<reference evidence="3 4" key="1">
    <citation type="submission" date="2017-07" db="EMBL/GenBank/DDBJ databases">
        <authorList>
            <person name="Sun Z.S."/>
            <person name="Albrecht U."/>
            <person name="Echele G."/>
            <person name="Lee C.C."/>
        </authorList>
    </citation>
    <scope>NUCLEOTIDE SEQUENCE [LARGE SCALE GENOMIC DNA]</scope>
    <source>
        <strain evidence="3">Type strain: KCTC 22618</strain>
        <strain evidence="4">type strain: KCTC 22618</strain>
    </source>
</reference>
<dbReference type="PANTHER" id="PTHR43415">
    <property type="entry name" value="SPERMIDINE N(1)-ACETYLTRANSFERASE"/>
    <property type="match status" value="1"/>
</dbReference>
<dbReference type="GO" id="GO:0016747">
    <property type="term" value="F:acyltransferase activity, transferring groups other than amino-acyl groups"/>
    <property type="evidence" value="ECO:0007669"/>
    <property type="project" value="InterPro"/>
</dbReference>
<dbReference type="EMBL" id="LT899436">
    <property type="protein sequence ID" value="SNR14748.1"/>
    <property type="molecule type" value="Genomic_DNA"/>
</dbReference>
<gene>
    <name evidence="2" type="ORF">TJEJU_0400</name>
    <name evidence="3" type="ORF">TJEJU_0987</name>
</gene>
<dbReference type="RefSeq" id="WP_095069059.1">
    <property type="nucleotide sequence ID" value="NZ_LT899436.1"/>
</dbReference>
<dbReference type="Pfam" id="PF13302">
    <property type="entry name" value="Acetyltransf_3"/>
    <property type="match status" value="1"/>
</dbReference>
<dbReference type="PANTHER" id="PTHR43415:SF3">
    <property type="entry name" value="GNAT-FAMILY ACETYLTRANSFERASE"/>
    <property type="match status" value="1"/>
</dbReference>